<dbReference type="InterPro" id="IPR029056">
    <property type="entry name" value="Ribokinase-like"/>
</dbReference>
<dbReference type="GO" id="GO:0046872">
    <property type="term" value="F:metal ion binding"/>
    <property type="evidence" value="ECO:0007669"/>
    <property type="project" value="UniProtKB-KW"/>
</dbReference>
<dbReference type="HAMAP" id="MF_01876">
    <property type="entry name" value="PsiMP_glycosidase"/>
    <property type="match status" value="1"/>
</dbReference>
<evidence type="ECO:0000256" key="7">
    <source>
        <dbReference type="ARBA" id="ARBA00023295"/>
    </source>
</evidence>
<dbReference type="AlphaFoldDB" id="B0CPP9"/>
<dbReference type="FunCoup" id="B0CPP9">
    <property type="interactions" value="26"/>
</dbReference>
<name>B0CPP9_LACBS</name>
<dbReference type="InterPro" id="IPR011611">
    <property type="entry name" value="PfkB_dom"/>
</dbReference>
<dbReference type="Pfam" id="PF04227">
    <property type="entry name" value="Indigoidine_A"/>
    <property type="match status" value="1"/>
</dbReference>
<dbReference type="SUPFAM" id="SSF110581">
    <property type="entry name" value="Indigoidine synthase A-like"/>
    <property type="match status" value="1"/>
</dbReference>
<keyword evidence="5" id="KW-0464">Manganese</keyword>
<dbReference type="STRING" id="486041.B0CPP9"/>
<keyword evidence="6" id="KW-0456">Lyase</keyword>
<dbReference type="GO" id="GO:0004730">
    <property type="term" value="F:pseudouridylate synthase activity"/>
    <property type="evidence" value="ECO:0007669"/>
    <property type="project" value="InterPro"/>
</dbReference>
<feature type="domain" description="Carbohydrate kinase PfkB" evidence="8">
    <location>
        <begin position="702"/>
        <end position="765"/>
    </location>
</feature>
<evidence type="ECO:0000313" key="10">
    <source>
        <dbReference type="Proteomes" id="UP000001194"/>
    </source>
</evidence>
<dbReference type="GeneID" id="6069798"/>
<evidence type="ECO:0000256" key="2">
    <source>
        <dbReference type="ARBA" id="ARBA00022723"/>
    </source>
</evidence>
<dbReference type="Gene3D" id="3.40.1790.10">
    <property type="entry name" value="Indigoidine synthase domain"/>
    <property type="match status" value="1"/>
</dbReference>
<dbReference type="SUPFAM" id="SSF53613">
    <property type="entry name" value="Ribokinase-like"/>
    <property type="match status" value="1"/>
</dbReference>
<dbReference type="OrthoDB" id="198885at2759"/>
<keyword evidence="2" id="KW-0479">Metal-binding</keyword>
<dbReference type="GO" id="GO:0016798">
    <property type="term" value="F:hydrolase activity, acting on glycosyl bonds"/>
    <property type="evidence" value="ECO:0007669"/>
    <property type="project" value="UniProtKB-KW"/>
</dbReference>
<dbReference type="Pfam" id="PF00294">
    <property type="entry name" value="PfkB"/>
    <property type="match status" value="2"/>
</dbReference>
<dbReference type="RefSeq" id="XP_001873783.1">
    <property type="nucleotide sequence ID" value="XM_001873748.1"/>
</dbReference>
<evidence type="ECO:0000256" key="5">
    <source>
        <dbReference type="ARBA" id="ARBA00023211"/>
    </source>
</evidence>
<organism evidence="10">
    <name type="scientific">Laccaria bicolor (strain S238N-H82 / ATCC MYA-4686)</name>
    <name type="common">Bicoloured deceiver</name>
    <name type="synonym">Laccaria laccata var. bicolor</name>
    <dbReference type="NCBI Taxonomy" id="486041"/>
    <lineage>
        <taxon>Eukaryota</taxon>
        <taxon>Fungi</taxon>
        <taxon>Dikarya</taxon>
        <taxon>Basidiomycota</taxon>
        <taxon>Agaricomycotina</taxon>
        <taxon>Agaricomycetes</taxon>
        <taxon>Agaricomycetidae</taxon>
        <taxon>Agaricales</taxon>
        <taxon>Agaricineae</taxon>
        <taxon>Hydnangiaceae</taxon>
        <taxon>Laccaria</taxon>
    </lineage>
</organism>
<keyword evidence="3" id="KW-0418">Kinase</keyword>
<accession>B0CPP9</accession>
<dbReference type="Proteomes" id="UP000001194">
    <property type="component" value="Unassembled WGS sequence"/>
</dbReference>
<evidence type="ECO:0000256" key="6">
    <source>
        <dbReference type="ARBA" id="ARBA00023239"/>
    </source>
</evidence>
<dbReference type="InParanoid" id="B0CPP9"/>
<dbReference type="Gene3D" id="3.40.1190.20">
    <property type="match status" value="1"/>
</dbReference>
<protein>
    <submittedName>
        <fullName evidence="9">Indigoidine synthase A-like protein</fullName>
    </submittedName>
</protein>
<gene>
    <name evidence="9" type="ORF">LACBIDRAFT_300612</name>
</gene>
<evidence type="ECO:0000259" key="8">
    <source>
        <dbReference type="Pfam" id="PF00294"/>
    </source>
</evidence>
<sequence length="775" mass="82736">MLRSSSRLNLSRSVRFNSTRAQLASVRSRNAPLDIHPEVEEALATNKPIVALETALVSHGLPFPHSLNVPIALEDVVRLTGCVPATIGIIGGRIKIGLTRNELERLADRSGDPCKVSRRDIAAAVATKSDGGTTCSATLVFAAMAGIKIFATGGLGGVHRGGENTMDVSADLHELTRCPVGLVSAGVKSILDIGKTLEYLETLGVPTLTYGESREFPAFFSRHSGFKVPWNVNDPVTAAKVLHTQWQLGMVNGALIAVPIPAECEASGEKIQACVNQAVLESEENGISRRGKDATPWLLNRVAELSAGDSLVSNIALLKNTALIGGQIAVQYQKLLPEIYHEAELAPRLRPSAGLFKKEEEAVLFPTANVVVIGSAALDITAQADTNTNPSQAMHSTAPGTVSMSLGGVARNIAEASHRIMEARYPDLSSLLIAPVGNDHFGDALVQEISNLRMRTDGLVKTDKRTAVCNMVLNSGGALVGGVADMDITRTFNGDTVMLSCIQKHTPSVVALDGNLSPESITAAVDYCNQNGIAVLFEPTSAIKSASILPAISSFLRRDNSDGPPITFFTPNLLELTHLYQATRSEEFDLMSHPAWWNVVDSLNLGSAFRTDLEQLARKPVDVDDSSKGNLSFLVDQGIAQMVVHLLPFFQHIFVKCGDRGVLVAMCIPEKDSLASAWARERSNPHKRYIVAHGKAKEIMVLQHFPALPIETVANVTGAGDSFVGALLASVAGEPGSMQHPNGLEEIVSLAQTAAITTLQSHFAVSPRLSELVKL</sequence>
<dbReference type="PANTHER" id="PTHR42909">
    <property type="entry name" value="ZGC:136858"/>
    <property type="match status" value="1"/>
</dbReference>
<keyword evidence="1" id="KW-0808">Transferase</keyword>
<evidence type="ECO:0000256" key="4">
    <source>
        <dbReference type="ARBA" id="ARBA00022801"/>
    </source>
</evidence>
<keyword evidence="10" id="KW-1185">Reference proteome</keyword>
<evidence type="ECO:0000256" key="1">
    <source>
        <dbReference type="ARBA" id="ARBA00022679"/>
    </source>
</evidence>
<dbReference type="KEGG" id="lbc:LACBIDRAFT_300612"/>
<proteinExistence type="inferred from homology"/>
<dbReference type="InterPro" id="IPR022830">
    <property type="entry name" value="Indigdn_synthA-like"/>
</dbReference>
<dbReference type="EMBL" id="DS547091">
    <property type="protein sequence ID" value="EDR15575.1"/>
    <property type="molecule type" value="Genomic_DNA"/>
</dbReference>
<feature type="domain" description="Carbohydrate kinase PfkB" evidence="8">
    <location>
        <begin position="368"/>
        <end position="539"/>
    </location>
</feature>
<dbReference type="PROSITE" id="PS00584">
    <property type="entry name" value="PFKB_KINASES_2"/>
    <property type="match status" value="1"/>
</dbReference>
<evidence type="ECO:0000256" key="3">
    <source>
        <dbReference type="ARBA" id="ARBA00022777"/>
    </source>
</evidence>
<evidence type="ECO:0000313" key="9">
    <source>
        <dbReference type="EMBL" id="EDR15575.1"/>
    </source>
</evidence>
<keyword evidence="4" id="KW-0378">Hydrolase</keyword>
<dbReference type="InterPro" id="IPR007342">
    <property type="entry name" value="PsuG"/>
</dbReference>
<dbReference type="GO" id="GO:0016301">
    <property type="term" value="F:kinase activity"/>
    <property type="evidence" value="ECO:0007669"/>
    <property type="project" value="UniProtKB-KW"/>
</dbReference>
<dbReference type="GO" id="GO:0005737">
    <property type="term" value="C:cytoplasm"/>
    <property type="evidence" value="ECO:0007669"/>
    <property type="project" value="TreeGrafter"/>
</dbReference>
<dbReference type="PANTHER" id="PTHR42909:SF1">
    <property type="entry name" value="CARBOHYDRATE KINASE PFKB DOMAIN-CONTAINING PROTEIN"/>
    <property type="match status" value="1"/>
</dbReference>
<reference evidence="9 10" key="1">
    <citation type="journal article" date="2008" name="Nature">
        <title>The genome of Laccaria bicolor provides insights into mycorrhizal symbiosis.</title>
        <authorList>
            <person name="Martin F."/>
            <person name="Aerts A."/>
            <person name="Ahren D."/>
            <person name="Brun A."/>
            <person name="Danchin E.G.J."/>
            <person name="Duchaussoy F."/>
            <person name="Gibon J."/>
            <person name="Kohler A."/>
            <person name="Lindquist E."/>
            <person name="Pereda V."/>
            <person name="Salamov A."/>
            <person name="Shapiro H.J."/>
            <person name="Wuyts J."/>
            <person name="Blaudez D."/>
            <person name="Buee M."/>
            <person name="Brokstein P."/>
            <person name="Canbaeck B."/>
            <person name="Cohen D."/>
            <person name="Courty P.E."/>
            <person name="Coutinho P.M."/>
            <person name="Delaruelle C."/>
            <person name="Detter J.C."/>
            <person name="Deveau A."/>
            <person name="DiFazio S."/>
            <person name="Duplessis S."/>
            <person name="Fraissinet-Tachet L."/>
            <person name="Lucic E."/>
            <person name="Frey-Klett P."/>
            <person name="Fourrey C."/>
            <person name="Feussner I."/>
            <person name="Gay G."/>
            <person name="Grimwood J."/>
            <person name="Hoegger P.J."/>
            <person name="Jain P."/>
            <person name="Kilaru S."/>
            <person name="Labbe J."/>
            <person name="Lin Y.C."/>
            <person name="Legue V."/>
            <person name="Le Tacon F."/>
            <person name="Marmeisse R."/>
            <person name="Melayah D."/>
            <person name="Montanini B."/>
            <person name="Muratet M."/>
            <person name="Nehls U."/>
            <person name="Niculita-Hirzel H."/>
            <person name="Oudot-Le Secq M.P."/>
            <person name="Peter M."/>
            <person name="Quesneville H."/>
            <person name="Rajashekar B."/>
            <person name="Reich M."/>
            <person name="Rouhier N."/>
            <person name="Schmutz J."/>
            <person name="Yin T."/>
            <person name="Chalot M."/>
            <person name="Henrissat B."/>
            <person name="Kuees U."/>
            <person name="Lucas S."/>
            <person name="Van de Peer Y."/>
            <person name="Podila G.K."/>
            <person name="Polle A."/>
            <person name="Pukkila P.J."/>
            <person name="Richardson P.M."/>
            <person name="Rouze P."/>
            <person name="Sanders I.R."/>
            <person name="Stajich J.E."/>
            <person name="Tunlid A."/>
            <person name="Tuskan G."/>
            <person name="Grigoriev I.V."/>
        </authorList>
    </citation>
    <scope>NUCLEOTIDE SEQUENCE [LARGE SCALE GENOMIC DNA]</scope>
    <source>
        <strain evidence="10">S238N-H82 / ATCC MYA-4686</strain>
    </source>
</reference>
<keyword evidence="7" id="KW-0326">Glycosidase</keyword>
<dbReference type="HOGENOM" id="CLU_012201_3_2_1"/>
<dbReference type="InterPro" id="IPR002173">
    <property type="entry name" value="Carboh/pur_kinase_PfkB_CS"/>
</dbReference>